<reference evidence="4 5" key="1">
    <citation type="submission" date="2015-08" db="EMBL/GenBank/DDBJ databases">
        <title>Genome sequence of the pristinamycin over-producing bacterium Streptomyces pristinaespiralis HCCB10218.</title>
        <authorList>
            <person name="Tian J."/>
            <person name="Yang J."/>
            <person name="Li L."/>
            <person name="Ruan L."/>
            <person name="Wei W."/>
            <person name="Zheng G."/>
            <person name="Wei Z."/>
            <person name="Yang S."/>
            <person name="Ge M."/>
            <person name="Jiang W."/>
            <person name="Lu Y."/>
        </authorList>
    </citation>
    <scope>NUCLEOTIDE SEQUENCE [LARGE SCALE GENOMIC DNA]</scope>
    <source>
        <strain evidence="4 5">HCCB 10218</strain>
    </source>
</reference>
<dbReference type="PATRIC" id="fig|38300.4.peg.1674"/>
<dbReference type="InterPro" id="IPR036237">
    <property type="entry name" value="Xyl_isomerase-like_sf"/>
</dbReference>
<dbReference type="GO" id="GO:0008903">
    <property type="term" value="F:hydroxypyruvate isomerase activity"/>
    <property type="evidence" value="ECO:0007669"/>
    <property type="project" value="TreeGrafter"/>
</dbReference>
<name>A0A0M4D6X1_STRPR</name>
<keyword evidence="1 4" id="KW-0413">Isomerase</keyword>
<feature type="domain" description="Xylose isomerase-like TIM barrel" evidence="3">
    <location>
        <begin position="56"/>
        <end position="301"/>
    </location>
</feature>
<dbReference type="Proteomes" id="UP000060513">
    <property type="component" value="Chromosome"/>
</dbReference>
<feature type="active site" description="Proton donor/acceptor" evidence="2">
    <location>
        <position position="185"/>
    </location>
</feature>
<dbReference type="KEGG" id="spri:SPRI_1571"/>
<evidence type="ECO:0000259" key="3">
    <source>
        <dbReference type="Pfam" id="PF01261"/>
    </source>
</evidence>
<dbReference type="InterPro" id="IPR013022">
    <property type="entry name" value="Xyl_isomerase-like_TIM-brl"/>
</dbReference>
<evidence type="ECO:0000256" key="1">
    <source>
        <dbReference type="ARBA" id="ARBA00023235"/>
    </source>
</evidence>
<dbReference type="PANTHER" id="PTHR43489:SF6">
    <property type="entry name" value="HYDROXYPYRUVATE ISOMERASE-RELATED"/>
    <property type="match status" value="1"/>
</dbReference>
<dbReference type="Gene3D" id="3.20.20.150">
    <property type="entry name" value="Divalent-metal-dependent TIM barrel enzymes"/>
    <property type="match status" value="1"/>
</dbReference>
<feature type="active site" description="Proton donor/acceptor" evidence="2">
    <location>
        <position position="286"/>
    </location>
</feature>
<dbReference type="PANTHER" id="PTHR43489">
    <property type="entry name" value="ISOMERASE"/>
    <property type="match status" value="1"/>
</dbReference>
<dbReference type="PIRSF" id="PIRSF006241">
    <property type="entry name" value="HyI"/>
    <property type="match status" value="1"/>
</dbReference>
<dbReference type="InterPro" id="IPR050417">
    <property type="entry name" value="Sugar_Epim/Isomerase"/>
</dbReference>
<gene>
    <name evidence="4" type="ORF">SPRI_1571</name>
</gene>
<accession>A0A0M4D6X1</accession>
<dbReference type="SUPFAM" id="SSF51658">
    <property type="entry name" value="Xylose isomerase-like"/>
    <property type="match status" value="1"/>
</dbReference>
<dbReference type="GO" id="GO:0046487">
    <property type="term" value="P:glyoxylate metabolic process"/>
    <property type="evidence" value="ECO:0007669"/>
    <property type="project" value="TreeGrafter"/>
</dbReference>
<protein>
    <submittedName>
        <fullName evidence="4">Hydroxypyruvate isomerase</fullName>
    </submittedName>
</protein>
<evidence type="ECO:0000313" key="4">
    <source>
        <dbReference type="EMBL" id="ALC19877.1"/>
    </source>
</evidence>
<evidence type="ECO:0000313" key="5">
    <source>
        <dbReference type="Proteomes" id="UP000060513"/>
    </source>
</evidence>
<dbReference type="AlphaFoldDB" id="A0A0M4D6X1"/>
<proteinExistence type="predicted"/>
<dbReference type="STRING" id="38300.SPRI_1571"/>
<keyword evidence="4" id="KW-0670">Pyruvate</keyword>
<evidence type="ECO:0000256" key="2">
    <source>
        <dbReference type="PIRSR" id="PIRSR006241-50"/>
    </source>
</evidence>
<dbReference type="Pfam" id="PF01261">
    <property type="entry name" value="AP_endonuc_2"/>
    <property type="match status" value="1"/>
</dbReference>
<dbReference type="EMBL" id="CP011340">
    <property type="protein sequence ID" value="ALC19877.1"/>
    <property type="molecule type" value="Genomic_DNA"/>
</dbReference>
<sequence length="309" mass="33249">MVALDSRHPARRLFRQTERDFRNTEGAHNPMGYSDHRYDVNLSILFTELPLLERPAAAAAAGFTAVELWWPWIETPTPPQAELDALKKALDDAGTQLVGLNFYAGQLPGPDRGALSVPGDESDRFRANIEVAADFAASVGCKALNALYGNRVEGADPQVQDTLALENLVLAARAADRVGAILLVETLNKPESPLYPLVSAPAAIEVIDKVNAATGLGNARFLLDIYHLSMNGEDVARVIEEYAGQTGHVQIADNPGRGAPGTGSLPLEQLLDDLRKAGYEGWVGLEYKAGDRPSAESFDWLPAGARAAR</sequence>
<dbReference type="InterPro" id="IPR026040">
    <property type="entry name" value="HyI-like"/>
</dbReference>
<organism evidence="4">
    <name type="scientific">Streptomyces pristinaespiralis</name>
    <dbReference type="NCBI Taxonomy" id="38300"/>
    <lineage>
        <taxon>Bacteria</taxon>
        <taxon>Bacillati</taxon>
        <taxon>Actinomycetota</taxon>
        <taxon>Actinomycetes</taxon>
        <taxon>Kitasatosporales</taxon>
        <taxon>Streptomycetaceae</taxon>
        <taxon>Streptomyces</taxon>
    </lineage>
</organism>